<evidence type="ECO:0000256" key="1">
    <source>
        <dbReference type="SAM" id="Phobius"/>
    </source>
</evidence>
<sequence length="56" mass="5822">MVSGALSGTGRRVPVGKNFIVTLATGIVFGFGFAYVLLNSNGVPMEVKPGDFLGVY</sequence>
<name>A0A8J2LLW1_9HEXA</name>
<keyword evidence="1" id="KW-0812">Transmembrane</keyword>
<gene>
    <name evidence="2" type="ORF">AFUS01_LOCUS34793</name>
</gene>
<comment type="caution">
    <text evidence="2">The sequence shown here is derived from an EMBL/GenBank/DDBJ whole genome shotgun (WGS) entry which is preliminary data.</text>
</comment>
<dbReference type="EMBL" id="CAJVCH010533527">
    <property type="protein sequence ID" value="CAG7824645.1"/>
    <property type="molecule type" value="Genomic_DNA"/>
</dbReference>
<organism evidence="2 3">
    <name type="scientific">Allacma fusca</name>
    <dbReference type="NCBI Taxonomy" id="39272"/>
    <lineage>
        <taxon>Eukaryota</taxon>
        <taxon>Metazoa</taxon>
        <taxon>Ecdysozoa</taxon>
        <taxon>Arthropoda</taxon>
        <taxon>Hexapoda</taxon>
        <taxon>Collembola</taxon>
        <taxon>Symphypleona</taxon>
        <taxon>Sminthuridae</taxon>
        <taxon>Allacma</taxon>
    </lineage>
</organism>
<feature type="non-terminal residue" evidence="2">
    <location>
        <position position="1"/>
    </location>
</feature>
<accession>A0A8J2LLW1</accession>
<keyword evidence="1" id="KW-1133">Transmembrane helix</keyword>
<evidence type="ECO:0000313" key="2">
    <source>
        <dbReference type="EMBL" id="CAG7824645.1"/>
    </source>
</evidence>
<proteinExistence type="predicted"/>
<reference evidence="2" key="1">
    <citation type="submission" date="2021-06" db="EMBL/GenBank/DDBJ databases">
        <authorList>
            <person name="Hodson N. C."/>
            <person name="Mongue J. A."/>
            <person name="Jaron S. K."/>
        </authorList>
    </citation>
    <scope>NUCLEOTIDE SEQUENCE</scope>
</reference>
<dbReference type="AlphaFoldDB" id="A0A8J2LLW1"/>
<dbReference type="Proteomes" id="UP000708208">
    <property type="component" value="Unassembled WGS sequence"/>
</dbReference>
<feature type="non-terminal residue" evidence="2">
    <location>
        <position position="56"/>
    </location>
</feature>
<protein>
    <submittedName>
        <fullName evidence="2">Uncharacterized protein</fullName>
    </submittedName>
</protein>
<feature type="transmembrane region" description="Helical" evidence="1">
    <location>
        <begin position="20"/>
        <end position="38"/>
    </location>
</feature>
<evidence type="ECO:0000313" key="3">
    <source>
        <dbReference type="Proteomes" id="UP000708208"/>
    </source>
</evidence>
<keyword evidence="3" id="KW-1185">Reference proteome</keyword>
<keyword evidence="1" id="KW-0472">Membrane</keyword>